<dbReference type="AlphaFoldDB" id="A0A5J6WGP0"/>
<dbReference type="InterPro" id="IPR005338">
    <property type="entry name" value="Anhydro_N_Ac-Mur_kinase"/>
</dbReference>
<keyword evidence="1" id="KW-0119">Carbohydrate metabolism</keyword>
<sequence>MAKQRELYIGLMSGTSIDGIDTALVAFNSADDDGANDGAGNRCELVAEHLQPMPAELTAQLHQLCRPSNDEISALARIELPLAQAFALACQQLLAKTAYTASDITAIGSHGQTIRHHPEHGFTLQIGDANILAALTNIDTVADFRRKDMALGGQGAPLVPAFHQAVFQHPAINRAIVNIGGLANITYLPSLDQSKPVVGYDTGPGNTLLDAWFSAKNNSTKNYDEDGNWAKSGVIIQPLLNLLLQHPYFELTPPKSTGRELFNLAWLQPYLANSPHGNTYSDADVQRTLTRFTAVSIANEVNKLALDNNNNSNNLNNRTEVYICGGGAANPLLMADIAEVLPNYPVMTTAEIGIDPDWVEAIAFAWLAKQHVHKQPGNLPAVTGASRPAILGAFYPAD</sequence>
<dbReference type="Gene3D" id="3.30.420.40">
    <property type="match status" value="2"/>
</dbReference>
<dbReference type="UniPathway" id="UPA00343"/>
<dbReference type="PANTHER" id="PTHR30605">
    <property type="entry name" value="ANHYDRO-N-ACETYLMURAMIC ACID KINASE"/>
    <property type="match status" value="1"/>
</dbReference>
<gene>
    <name evidence="1" type="primary">anmK</name>
    <name evidence="2" type="ORF">FR932_00375</name>
</gene>
<dbReference type="PANTHER" id="PTHR30605:SF0">
    <property type="entry name" value="ANHYDRO-N-ACETYLMURAMIC ACID KINASE"/>
    <property type="match status" value="1"/>
</dbReference>
<dbReference type="InterPro" id="IPR043129">
    <property type="entry name" value="ATPase_NBD"/>
</dbReference>
<dbReference type="GO" id="GO:0009254">
    <property type="term" value="P:peptidoglycan turnover"/>
    <property type="evidence" value="ECO:0007669"/>
    <property type="project" value="UniProtKB-UniRule"/>
</dbReference>
<dbReference type="GO" id="GO:0006040">
    <property type="term" value="P:amino sugar metabolic process"/>
    <property type="evidence" value="ECO:0007669"/>
    <property type="project" value="InterPro"/>
</dbReference>
<dbReference type="NCBIfam" id="NF007148">
    <property type="entry name" value="PRK09585.3-2"/>
    <property type="match status" value="1"/>
</dbReference>
<keyword evidence="1 2" id="KW-0808">Transferase</keyword>
<dbReference type="EMBL" id="CP044399">
    <property type="protein sequence ID" value="QFI36378.1"/>
    <property type="molecule type" value="Genomic_DNA"/>
</dbReference>
<evidence type="ECO:0000256" key="1">
    <source>
        <dbReference type="HAMAP-Rule" id="MF_01270"/>
    </source>
</evidence>
<comment type="pathway">
    <text evidence="1">Amino-sugar metabolism; 1,6-anhydro-N-acetylmuramate degradation.</text>
</comment>
<keyword evidence="1" id="KW-0547">Nucleotide-binding</keyword>
<dbReference type="SUPFAM" id="SSF53067">
    <property type="entry name" value="Actin-like ATPase domain"/>
    <property type="match status" value="1"/>
</dbReference>
<organism evidence="2 3">
    <name type="scientific">Moritella marina ATCC 15381</name>
    <dbReference type="NCBI Taxonomy" id="1202962"/>
    <lineage>
        <taxon>Bacteria</taxon>
        <taxon>Pseudomonadati</taxon>
        <taxon>Pseudomonadota</taxon>
        <taxon>Gammaproteobacteria</taxon>
        <taxon>Alteromonadales</taxon>
        <taxon>Moritellaceae</taxon>
        <taxon>Moritella</taxon>
    </lineage>
</organism>
<reference evidence="2 3" key="1">
    <citation type="submission" date="2019-09" db="EMBL/GenBank/DDBJ databases">
        <title>Hybrid Assembly of the complete Genome of the Deep-Sea Bacterium Moritella marina from long Nanopore and Illumina reads.</title>
        <authorList>
            <person name="Magin S."/>
            <person name="Georgoulis A."/>
            <person name="Papadimitriou K."/>
            <person name="Iliakis G."/>
            <person name="Vorgias C.E."/>
        </authorList>
    </citation>
    <scope>NUCLEOTIDE SEQUENCE [LARGE SCALE GENOMIC DNA]</scope>
    <source>
        <strain evidence="2 3">MP-1</strain>
    </source>
</reference>
<dbReference type="NCBIfam" id="NF007139">
    <property type="entry name" value="PRK09585.1-3"/>
    <property type="match status" value="1"/>
</dbReference>
<dbReference type="OrthoDB" id="9763949at2"/>
<dbReference type="Proteomes" id="UP000327424">
    <property type="component" value="Chromosome"/>
</dbReference>
<dbReference type="RefSeq" id="WP_019440412.1">
    <property type="nucleotide sequence ID" value="NZ_ALOE01000008.1"/>
</dbReference>
<name>A0A5J6WGP0_MORMI</name>
<comment type="catalytic activity">
    <reaction evidence="1">
        <text>1,6-anhydro-N-acetyl-beta-muramate + ATP + H2O = N-acetyl-D-muramate 6-phosphate + ADP + H(+)</text>
        <dbReference type="Rhea" id="RHEA:24952"/>
        <dbReference type="ChEBI" id="CHEBI:15377"/>
        <dbReference type="ChEBI" id="CHEBI:15378"/>
        <dbReference type="ChEBI" id="CHEBI:30616"/>
        <dbReference type="ChEBI" id="CHEBI:58690"/>
        <dbReference type="ChEBI" id="CHEBI:58722"/>
        <dbReference type="ChEBI" id="CHEBI:456216"/>
        <dbReference type="EC" id="2.7.1.170"/>
    </reaction>
</comment>
<keyword evidence="3" id="KW-1185">Reference proteome</keyword>
<dbReference type="CDD" id="cd24050">
    <property type="entry name" value="ASKHA_NBD_ANMK"/>
    <property type="match status" value="1"/>
</dbReference>
<dbReference type="GO" id="GO:0016301">
    <property type="term" value="F:kinase activity"/>
    <property type="evidence" value="ECO:0007669"/>
    <property type="project" value="UniProtKB-KW"/>
</dbReference>
<protein>
    <recommendedName>
        <fullName evidence="1">Anhydro-N-acetylmuramic acid kinase</fullName>
        <ecNumber evidence="1">2.7.1.170</ecNumber>
    </recommendedName>
    <alternativeName>
        <fullName evidence="1">AnhMurNAc kinase</fullName>
    </alternativeName>
</protein>
<accession>A0A5J6WGP0</accession>
<dbReference type="HAMAP" id="MF_01270">
    <property type="entry name" value="AnhMurNAc_kinase"/>
    <property type="match status" value="1"/>
</dbReference>
<dbReference type="EC" id="2.7.1.170" evidence="1"/>
<keyword evidence="1 2" id="KW-0418">Kinase</keyword>
<dbReference type="KEGG" id="mmaa:FR932_00375"/>
<comment type="similarity">
    <text evidence="1">Belongs to the anhydro-N-acetylmuramic acid kinase family.</text>
</comment>
<evidence type="ECO:0000313" key="2">
    <source>
        <dbReference type="EMBL" id="QFI36378.1"/>
    </source>
</evidence>
<dbReference type="UniPathway" id="UPA00544"/>
<comment type="function">
    <text evidence="1">Catalyzes the specific phosphorylation of 1,6-anhydro-N-acetylmuramic acid (anhMurNAc) with the simultaneous cleavage of the 1,6-anhydro ring, generating MurNAc-6-P. Is required for the utilization of anhMurNAc either imported from the medium or derived from its own cell wall murein, and thus plays a role in cell wall recycling.</text>
</comment>
<comment type="pathway">
    <text evidence="1">Cell wall biogenesis; peptidoglycan recycling.</text>
</comment>
<dbReference type="GO" id="GO:0016773">
    <property type="term" value="F:phosphotransferase activity, alcohol group as acceptor"/>
    <property type="evidence" value="ECO:0007669"/>
    <property type="project" value="UniProtKB-UniRule"/>
</dbReference>
<evidence type="ECO:0000313" key="3">
    <source>
        <dbReference type="Proteomes" id="UP000327424"/>
    </source>
</evidence>
<dbReference type="GO" id="GO:0097175">
    <property type="term" value="P:1,6-anhydro-N-acetyl-beta-muramic acid catabolic process"/>
    <property type="evidence" value="ECO:0007669"/>
    <property type="project" value="UniProtKB-UniRule"/>
</dbReference>
<keyword evidence="1" id="KW-0067">ATP-binding</keyword>
<proteinExistence type="inferred from homology"/>
<dbReference type="GO" id="GO:0005524">
    <property type="term" value="F:ATP binding"/>
    <property type="evidence" value="ECO:0007669"/>
    <property type="project" value="UniProtKB-UniRule"/>
</dbReference>
<dbReference type="Pfam" id="PF03702">
    <property type="entry name" value="AnmK"/>
    <property type="match status" value="1"/>
</dbReference>
<feature type="binding site" evidence="1">
    <location>
        <begin position="14"/>
        <end position="21"/>
    </location>
    <ligand>
        <name>ATP</name>
        <dbReference type="ChEBI" id="CHEBI:30616"/>
    </ligand>
</feature>